<keyword evidence="3" id="KW-1185">Reference proteome</keyword>
<reference evidence="3" key="1">
    <citation type="journal article" date="2019" name="Int. J. Syst. Evol. Microbiol.">
        <title>The Global Catalogue of Microorganisms (GCM) 10K type strain sequencing project: providing services to taxonomists for standard genome sequencing and annotation.</title>
        <authorList>
            <consortium name="The Broad Institute Genomics Platform"/>
            <consortium name="The Broad Institute Genome Sequencing Center for Infectious Disease"/>
            <person name="Wu L."/>
            <person name="Ma J."/>
        </authorList>
    </citation>
    <scope>NUCLEOTIDE SEQUENCE [LARGE SCALE GENOMIC DNA]</scope>
    <source>
        <strain evidence="3">CGMCC 4.7204</strain>
    </source>
</reference>
<sequence length="73" mass="7998">MRVGFLASAANEATPRIIGAFSERRPGRRVEMRQSSWWDPTAGLAAGEVDAALLRVPFPAQESWGDRSPADRT</sequence>
<dbReference type="Gene3D" id="3.40.190.10">
    <property type="entry name" value="Periplasmic binding protein-like II"/>
    <property type="match status" value="1"/>
</dbReference>
<evidence type="ECO:0000259" key="1">
    <source>
        <dbReference type="Pfam" id="PF03466"/>
    </source>
</evidence>
<comment type="caution">
    <text evidence="2">The sequence shown here is derived from an EMBL/GenBank/DDBJ whole genome shotgun (WGS) entry which is preliminary data.</text>
</comment>
<proteinExistence type="predicted"/>
<evidence type="ECO:0000313" key="2">
    <source>
        <dbReference type="EMBL" id="MFC4128255.1"/>
    </source>
</evidence>
<evidence type="ECO:0000313" key="3">
    <source>
        <dbReference type="Proteomes" id="UP001595767"/>
    </source>
</evidence>
<dbReference type="EMBL" id="JBHSBA010000015">
    <property type="protein sequence ID" value="MFC4128255.1"/>
    <property type="molecule type" value="Genomic_DNA"/>
</dbReference>
<name>A0ABV8LDE2_9NOCA</name>
<organism evidence="2 3">
    <name type="scientific">Nocardia rhizosphaerae</name>
    <dbReference type="NCBI Taxonomy" id="1691571"/>
    <lineage>
        <taxon>Bacteria</taxon>
        <taxon>Bacillati</taxon>
        <taxon>Actinomycetota</taxon>
        <taxon>Actinomycetes</taxon>
        <taxon>Mycobacteriales</taxon>
        <taxon>Nocardiaceae</taxon>
        <taxon>Nocardia</taxon>
    </lineage>
</organism>
<dbReference type="InterPro" id="IPR005119">
    <property type="entry name" value="LysR_subst-bd"/>
</dbReference>
<dbReference type="SUPFAM" id="SSF53850">
    <property type="entry name" value="Periplasmic binding protein-like II"/>
    <property type="match status" value="1"/>
</dbReference>
<dbReference type="RefSeq" id="WP_378554674.1">
    <property type="nucleotide sequence ID" value="NZ_JBHSBA010000015.1"/>
</dbReference>
<gene>
    <name evidence="2" type="ORF">ACFOW8_25345</name>
</gene>
<feature type="domain" description="LysR substrate-binding" evidence="1">
    <location>
        <begin position="2"/>
        <end position="58"/>
    </location>
</feature>
<accession>A0ABV8LDE2</accession>
<dbReference type="Proteomes" id="UP001595767">
    <property type="component" value="Unassembled WGS sequence"/>
</dbReference>
<dbReference type="Pfam" id="PF03466">
    <property type="entry name" value="LysR_substrate"/>
    <property type="match status" value="1"/>
</dbReference>
<protein>
    <submittedName>
        <fullName evidence="2">LysR substrate-binding domain-containing protein</fullName>
    </submittedName>
</protein>